<evidence type="ECO:0000313" key="2">
    <source>
        <dbReference type="Proteomes" id="UP000265520"/>
    </source>
</evidence>
<comment type="caution">
    <text evidence="1">The sequence shown here is derived from an EMBL/GenBank/DDBJ whole genome shotgun (WGS) entry which is preliminary data.</text>
</comment>
<dbReference type="AlphaFoldDB" id="A0A392W503"/>
<evidence type="ECO:0000313" key="1">
    <source>
        <dbReference type="EMBL" id="MCI94782.1"/>
    </source>
</evidence>
<dbReference type="EMBL" id="LXQA011366263">
    <property type="protein sequence ID" value="MCI94782.1"/>
    <property type="molecule type" value="Genomic_DNA"/>
</dbReference>
<sequence length="50" mass="5396">MSFLATWGVSRHTLVSPRAWKPIVSSPRGPRPRDASASFRCWGPSGAVAT</sequence>
<keyword evidence="2" id="KW-1185">Reference proteome</keyword>
<protein>
    <submittedName>
        <fullName evidence="1">Uncharacterized protein</fullName>
    </submittedName>
</protein>
<organism evidence="1 2">
    <name type="scientific">Trifolium medium</name>
    <dbReference type="NCBI Taxonomy" id="97028"/>
    <lineage>
        <taxon>Eukaryota</taxon>
        <taxon>Viridiplantae</taxon>
        <taxon>Streptophyta</taxon>
        <taxon>Embryophyta</taxon>
        <taxon>Tracheophyta</taxon>
        <taxon>Spermatophyta</taxon>
        <taxon>Magnoliopsida</taxon>
        <taxon>eudicotyledons</taxon>
        <taxon>Gunneridae</taxon>
        <taxon>Pentapetalae</taxon>
        <taxon>rosids</taxon>
        <taxon>fabids</taxon>
        <taxon>Fabales</taxon>
        <taxon>Fabaceae</taxon>
        <taxon>Papilionoideae</taxon>
        <taxon>50 kb inversion clade</taxon>
        <taxon>NPAAA clade</taxon>
        <taxon>Hologalegina</taxon>
        <taxon>IRL clade</taxon>
        <taxon>Trifolieae</taxon>
        <taxon>Trifolium</taxon>
    </lineage>
</organism>
<reference evidence="1 2" key="1">
    <citation type="journal article" date="2018" name="Front. Plant Sci.">
        <title>Red Clover (Trifolium pratense) and Zigzag Clover (T. medium) - A Picture of Genomic Similarities and Differences.</title>
        <authorList>
            <person name="Dluhosova J."/>
            <person name="Istvanek J."/>
            <person name="Nedelnik J."/>
            <person name="Repkova J."/>
        </authorList>
    </citation>
    <scope>NUCLEOTIDE SEQUENCE [LARGE SCALE GENOMIC DNA]</scope>
    <source>
        <strain evidence="2">cv. 10/8</strain>
        <tissue evidence="1">Leaf</tissue>
    </source>
</reference>
<accession>A0A392W503</accession>
<dbReference type="Proteomes" id="UP000265520">
    <property type="component" value="Unassembled WGS sequence"/>
</dbReference>
<proteinExistence type="predicted"/>
<name>A0A392W503_9FABA</name>